<protein>
    <submittedName>
        <fullName evidence="2">Uncharacterized protein</fullName>
    </submittedName>
</protein>
<keyword evidence="3" id="KW-1185">Reference proteome</keyword>
<evidence type="ECO:0000313" key="2">
    <source>
        <dbReference type="EMBL" id="GGC97841.1"/>
    </source>
</evidence>
<reference evidence="3" key="1">
    <citation type="journal article" date="2019" name="Int. J. Syst. Evol. Microbiol.">
        <title>The Global Catalogue of Microorganisms (GCM) 10K type strain sequencing project: providing services to taxonomists for standard genome sequencing and annotation.</title>
        <authorList>
            <consortium name="The Broad Institute Genomics Platform"/>
            <consortium name="The Broad Institute Genome Sequencing Center for Infectious Disease"/>
            <person name="Wu L."/>
            <person name="Ma J."/>
        </authorList>
    </citation>
    <scope>NUCLEOTIDE SEQUENCE [LARGE SCALE GENOMIC DNA]</scope>
    <source>
        <strain evidence="3">CGMCC 1.15942</strain>
    </source>
</reference>
<feature type="region of interest" description="Disordered" evidence="1">
    <location>
        <begin position="1"/>
        <end position="31"/>
    </location>
</feature>
<evidence type="ECO:0000313" key="3">
    <source>
        <dbReference type="Proteomes" id="UP000630615"/>
    </source>
</evidence>
<dbReference type="Proteomes" id="UP000630615">
    <property type="component" value="Unassembled WGS sequence"/>
</dbReference>
<dbReference type="EMBL" id="BMKI01000007">
    <property type="protein sequence ID" value="GGC97841.1"/>
    <property type="molecule type" value="Genomic_DNA"/>
</dbReference>
<comment type="caution">
    <text evidence="2">The sequence shown here is derived from an EMBL/GenBank/DDBJ whole genome shotgun (WGS) entry which is preliminary data.</text>
</comment>
<sequence length="102" mass="11363">MNNQEQNDLSTALSPSNFSTDHMPTAAKRQIHKDSCEVVRAVVRKNMIENGMSLITNTAMNNIANLSMLEQQLSDMAPTAEPRLKMIVDEYTIRANNRLGGN</sequence>
<proteinExistence type="predicted"/>
<name>A0ABQ1PIE4_9ENTE</name>
<gene>
    <name evidence="2" type="ORF">GCM10011573_29220</name>
</gene>
<feature type="compositionally biased region" description="Polar residues" evidence="1">
    <location>
        <begin position="1"/>
        <end position="22"/>
    </location>
</feature>
<accession>A0ABQ1PIE4</accession>
<organism evidence="2 3">
    <name type="scientific">Enterococcus wangshanyuanii</name>
    <dbReference type="NCBI Taxonomy" id="2005703"/>
    <lineage>
        <taxon>Bacteria</taxon>
        <taxon>Bacillati</taxon>
        <taxon>Bacillota</taxon>
        <taxon>Bacilli</taxon>
        <taxon>Lactobacillales</taxon>
        <taxon>Enterococcaceae</taxon>
        <taxon>Enterococcus</taxon>
    </lineage>
</organism>
<dbReference type="RefSeq" id="WP_088270686.1">
    <property type="nucleotide sequence ID" value="NZ_BMKI01000007.1"/>
</dbReference>
<evidence type="ECO:0000256" key="1">
    <source>
        <dbReference type="SAM" id="MobiDB-lite"/>
    </source>
</evidence>